<feature type="region of interest" description="Disordered" evidence="1">
    <location>
        <begin position="95"/>
        <end position="121"/>
    </location>
</feature>
<proteinExistence type="predicted"/>
<accession>A0A061JCA5</accession>
<dbReference type="AlphaFoldDB" id="A0A061JCA5"/>
<keyword evidence="3" id="KW-1185">Reference proteome</keyword>
<evidence type="ECO:0000313" key="2">
    <source>
        <dbReference type="EMBL" id="ESL11995.1"/>
    </source>
</evidence>
<evidence type="ECO:0008006" key="4">
    <source>
        <dbReference type="Google" id="ProtNLM"/>
    </source>
</evidence>
<dbReference type="Proteomes" id="UP000031737">
    <property type="component" value="Unassembled WGS sequence"/>
</dbReference>
<dbReference type="VEuPathDB" id="TriTrypDB:TRSC58_00245"/>
<dbReference type="OrthoDB" id="365640at2759"/>
<dbReference type="EMBL" id="AUPL01000245">
    <property type="protein sequence ID" value="ESL11995.1"/>
    <property type="molecule type" value="Genomic_DNA"/>
</dbReference>
<organism evidence="2 3">
    <name type="scientific">Trypanosoma rangeli SC58</name>
    <dbReference type="NCBI Taxonomy" id="429131"/>
    <lineage>
        <taxon>Eukaryota</taxon>
        <taxon>Discoba</taxon>
        <taxon>Euglenozoa</taxon>
        <taxon>Kinetoplastea</taxon>
        <taxon>Metakinetoplastina</taxon>
        <taxon>Trypanosomatida</taxon>
        <taxon>Trypanosomatidae</taxon>
        <taxon>Trypanosoma</taxon>
        <taxon>Herpetosoma</taxon>
    </lineage>
</organism>
<protein>
    <recommendedName>
        <fullName evidence="4">STOP axonemal protein</fullName>
    </recommendedName>
</protein>
<evidence type="ECO:0000256" key="1">
    <source>
        <dbReference type="SAM" id="MobiDB-lite"/>
    </source>
</evidence>
<gene>
    <name evidence="2" type="ORF">TRSC58_00245</name>
</gene>
<reference evidence="2 3" key="1">
    <citation type="submission" date="2013-07" db="EMBL/GenBank/DDBJ databases">
        <authorList>
            <person name="Stoco P.H."/>
            <person name="Wagner G."/>
            <person name="Gerber A."/>
            <person name="Zaha A."/>
            <person name="Thompson C."/>
            <person name="Bartholomeu D.C."/>
            <person name="Luckemeyer D.D."/>
            <person name="Bahia D."/>
            <person name="Loreto E."/>
            <person name="Prestes E.B."/>
            <person name="Lima F.M."/>
            <person name="Rodrigues-Luiz G."/>
            <person name="Vallejo G.A."/>
            <person name="Filho J.F."/>
            <person name="Monteiro K.M."/>
            <person name="Tyler K.M."/>
            <person name="de Almeida L.G."/>
            <person name="Ortiz M.F."/>
            <person name="Siervo M.A."/>
            <person name="de Moraes M.H."/>
            <person name="Cunha O.L."/>
            <person name="Mendonca-Neto R."/>
            <person name="Silva R."/>
            <person name="Teixeira S.M."/>
            <person name="Murta S.M."/>
            <person name="Sincero T.C."/>
            <person name="Mendes T.A."/>
            <person name="Urmenyi T.P."/>
            <person name="Silva V.G."/>
            <person name="da Rocha W.D."/>
            <person name="Andersson B."/>
            <person name="Romanha A.J."/>
            <person name="Steindel M."/>
            <person name="de Vasconcelos A.T."/>
            <person name="Grisard E.C."/>
        </authorList>
    </citation>
    <scope>NUCLEOTIDE SEQUENCE [LARGE SCALE GENOMIC DNA]</scope>
    <source>
        <strain evidence="2 3">SC58</strain>
    </source>
</reference>
<evidence type="ECO:0000313" key="3">
    <source>
        <dbReference type="Proteomes" id="UP000031737"/>
    </source>
</evidence>
<sequence>MTQLHSIASLDYGDGRTCICRICECGKHKCKDVKLPFFGETTYRDEYVPKSTDRTGLRRTRDAIFPTKADPGHFKTTKQEAWEPLEGKIVRPADSFKPRTALGDPLPFTGTTTHRNDFPGHMPEHERVRYRQEPLPKLKGVYETTNGAMQEPIKRCLDDGVMPKPPKSFRGDESLGQPLPFDAMATYTADFPPKQQFFAPRGREAAERAALPDNRDFETTHSTSYKLPPRSMRHVCPSSLVPPRPPSVDGHIKLSVYNIPSGDIVD</sequence>
<comment type="caution">
    <text evidence="2">The sequence shown here is derived from an EMBL/GenBank/DDBJ whole genome shotgun (WGS) entry which is preliminary data.</text>
</comment>
<name>A0A061JCA5_TRYRA</name>